<dbReference type="STRING" id="1003.SAMN04488541_104414"/>
<dbReference type="GO" id="GO:0008967">
    <property type="term" value="F:phosphoglycolate phosphatase activity"/>
    <property type="evidence" value="ECO:0007669"/>
    <property type="project" value="TreeGrafter"/>
</dbReference>
<dbReference type="SUPFAM" id="SSF56784">
    <property type="entry name" value="HAD-like"/>
    <property type="match status" value="1"/>
</dbReference>
<dbReference type="SFLD" id="SFLDS00003">
    <property type="entry name" value="Haloacid_Dehalogenase"/>
    <property type="match status" value="1"/>
</dbReference>
<dbReference type="Gene3D" id="1.10.150.240">
    <property type="entry name" value="Putative phosphatase, domain 2"/>
    <property type="match status" value="1"/>
</dbReference>
<organism evidence="1 2">
    <name type="scientific">Thermoflexibacter ruber</name>
    <dbReference type="NCBI Taxonomy" id="1003"/>
    <lineage>
        <taxon>Bacteria</taxon>
        <taxon>Pseudomonadati</taxon>
        <taxon>Bacteroidota</taxon>
        <taxon>Cytophagia</taxon>
        <taxon>Cytophagales</taxon>
        <taxon>Thermoflexibacteraceae</taxon>
        <taxon>Thermoflexibacter</taxon>
    </lineage>
</organism>
<dbReference type="OrthoDB" id="5504491at2"/>
<dbReference type="GO" id="GO:0006281">
    <property type="term" value="P:DNA repair"/>
    <property type="evidence" value="ECO:0007669"/>
    <property type="project" value="TreeGrafter"/>
</dbReference>
<name>A0A1I2JA96_9BACT</name>
<dbReference type="Pfam" id="PF13419">
    <property type="entry name" value="HAD_2"/>
    <property type="match status" value="1"/>
</dbReference>
<dbReference type="InterPro" id="IPR041492">
    <property type="entry name" value="HAD_2"/>
</dbReference>
<keyword evidence="2" id="KW-1185">Reference proteome</keyword>
<dbReference type="InterPro" id="IPR050155">
    <property type="entry name" value="HAD-like_hydrolase_sf"/>
</dbReference>
<dbReference type="InterPro" id="IPR023198">
    <property type="entry name" value="PGP-like_dom2"/>
</dbReference>
<dbReference type="SFLD" id="SFLDG01129">
    <property type="entry name" value="C1.5:_HAD__Beta-PGM__Phosphata"/>
    <property type="match status" value="1"/>
</dbReference>
<dbReference type="Proteomes" id="UP000199513">
    <property type="component" value="Unassembled WGS sequence"/>
</dbReference>
<reference evidence="1 2" key="1">
    <citation type="submission" date="2016-10" db="EMBL/GenBank/DDBJ databases">
        <authorList>
            <person name="de Groot N.N."/>
        </authorList>
    </citation>
    <scope>NUCLEOTIDE SEQUENCE [LARGE SCALE GENOMIC DNA]</scope>
    <source>
        <strain>GEY</strain>
        <strain evidence="2">DSM 9560</strain>
    </source>
</reference>
<dbReference type="RefSeq" id="WP_091549031.1">
    <property type="nucleotide sequence ID" value="NZ_FONY01000044.1"/>
</dbReference>
<accession>A0A1I2JA96</accession>
<sequence length="229" mass="25309">MSIKLAVFDIAGTTVKDSNNVHEALQKALQRAGFHFTVEEINPYMGIPKPLAIKYLLEQRPTAKHLVEDEDFIQEVHKDFVAEMLLFYQQAAEVIEKPFASEVFKTLKSKGIKVALDTGFSREITDAIIQRLGWDKGGLIDFSVTSDEVANGRPYPDLIFKAMQIAGIDDSQEVAKIGDTSSDLQEGTTAGCKYVIGVITGAFSREALEKEPHTHLVADLREVLTIVLA</sequence>
<evidence type="ECO:0000313" key="1">
    <source>
        <dbReference type="EMBL" id="SFF50920.1"/>
    </source>
</evidence>
<gene>
    <name evidence="1" type="ORF">SAMN04488541_104414</name>
</gene>
<dbReference type="AlphaFoldDB" id="A0A1I2JA96"/>
<dbReference type="Gene3D" id="3.40.50.1000">
    <property type="entry name" value="HAD superfamily/HAD-like"/>
    <property type="match status" value="1"/>
</dbReference>
<dbReference type="InterPro" id="IPR023214">
    <property type="entry name" value="HAD_sf"/>
</dbReference>
<protein>
    <submittedName>
        <fullName evidence="1">Phosphonatase-like hydrolase</fullName>
    </submittedName>
</protein>
<dbReference type="InterPro" id="IPR036412">
    <property type="entry name" value="HAD-like_sf"/>
</dbReference>
<dbReference type="PANTHER" id="PTHR43434">
    <property type="entry name" value="PHOSPHOGLYCOLATE PHOSPHATASE"/>
    <property type="match status" value="1"/>
</dbReference>
<dbReference type="GO" id="GO:0005829">
    <property type="term" value="C:cytosol"/>
    <property type="evidence" value="ECO:0007669"/>
    <property type="project" value="TreeGrafter"/>
</dbReference>
<dbReference type="PANTHER" id="PTHR43434:SF19">
    <property type="entry name" value="PHOSPHONOACETALDEHYDE HYDROLASE"/>
    <property type="match status" value="1"/>
</dbReference>
<keyword evidence="1" id="KW-0378">Hydrolase</keyword>
<evidence type="ECO:0000313" key="2">
    <source>
        <dbReference type="Proteomes" id="UP000199513"/>
    </source>
</evidence>
<proteinExistence type="predicted"/>
<dbReference type="EMBL" id="FONY01000044">
    <property type="protein sequence ID" value="SFF50920.1"/>
    <property type="molecule type" value="Genomic_DNA"/>
</dbReference>